<dbReference type="InterPro" id="IPR000524">
    <property type="entry name" value="Tscrpt_reg_HTH_GntR"/>
</dbReference>
<dbReference type="InterPro" id="IPR008920">
    <property type="entry name" value="TF_FadR/GntR_C"/>
</dbReference>
<dbReference type="EMBL" id="AFZF02000004">
    <property type="protein sequence ID" value="EHL14640.1"/>
    <property type="molecule type" value="Genomic_DNA"/>
</dbReference>
<dbReference type="Pfam" id="PF00392">
    <property type="entry name" value="GntR"/>
    <property type="match status" value="1"/>
</dbReference>
<dbReference type="PANTHER" id="PTHR43537">
    <property type="entry name" value="TRANSCRIPTIONAL REGULATOR, GNTR FAMILY"/>
    <property type="match status" value="1"/>
</dbReference>
<dbReference type="SUPFAM" id="SSF46785">
    <property type="entry name" value="Winged helix' DNA-binding domain"/>
    <property type="match status" value="1"/>
</dbReference>
<dbReference type="CDD" id="cd07377">
    <property type="entry name" value="WHTH_GntR"/>
    <property type="match status" value="1"/>
</dbReference>
<proteinExistence type="predicted"/>
<dbReference type="PRINTS" id="PR00035">
    <property type="entry name" value="HTHGNTR"/>
</dbReference>
<protein>
    <recommendedName>
        <fullName evidence="4">HTH gntR-type domain-containing protein</fullName>
    </recommendedName>
</protein>
<evidence type="ECO:0000256" key="3">
    <source>
        <dbReference type="ARBA" id="ARBA00023163"/>
    </source>
</evidence>
<evidence type="ECO:0000256" key="1">
    <source>
        <dbReference type="ARBA" id="ARBA00023015"/>
    </source>
</evidence>
<dbReference type="Gene3D" id="1.10.10.10">
    <property type="entry name" value="Winged helix-like DNA-binding domain superfamily/Winged helix DNA-binding domain"/>
    <property type="match status" value="1"/>
</dbReference>
<dbReference type="EMBL" id="AFZE01000014">
    <property type="protein sequence ID" value="EHL15422.1"/>
    <property type="molecule type" value="Genomic_DNA"/>
</dbReference>
<evidence type="ECO:0000259" key="4">
    <source>
        <dbReference type="PROSITE" id="PS50949"/>
    </source>
</evidence>
<dbReference type="SMART" id="SM00895">
    <property type="entry name" value="FCD"/>
    <property type="match status" value="1"/>
</dbReference>
<gene>
    <name evidence="6" type="ORF">HMPREF9629_01917</name>
    <name evidence="5" type="ORF">HMPREF9630_01089</name>
</gene>
<dbReference type="OrthoDB" id="9799482at2"/>
<dbReference type="Gene3D" id="1.20.120.530">
    <property type="entry name" value="GntR ligand-binding domain-like"/>
    <property type="match status" value="1"/>
</dbReference>
<feature type="domain" description="HTH gntR-type" evidence="4">
    <location>
        <begin position="18"/>
        <end position="86"/>
    </location>
</feature>
<organism evidence="6 7">
    <name type="scientific">Peptoanaerobacter stomatis</name>
    <dbReference type="NCBI Taxonomy" id="796937"/>
    <lineage>
        <taxon>Bacteria</taxon>
        <taxon>Bacillati</taxon>
        <taxon>Bacillota</taxon>
        <taxon>Clostridia</taxon>
        <taxon>Peptostreptococcales</taxon>
        <taxon>Filifactoraceae</taxon>
        <taxon>Peptoanaerobacter</taxon>
    </lineage>
</organism>
<keyword evidence="3" id="KW-0804">Transcription</keyword>
<accession>V9HNM2</accession>
<dbReference type="GO" id="GO:0003700">
    <property type="term" value="F:DNA-binding transcription factor activity"/>
    <property type="evidence" value="ECO:0007669"/>
    <property type="project" value="InterPro"/>
</dbReference>
<evidence type="ECO:0000313" key="5">
    <source>
        <dbReference type="EMBL" id="EHL14640.1"/>
    </source>
</evidence>
<dbReference type="InterPro" id="IPR011711">
    <property type="entry name" value="GntR_C"/>
</dbReference>
<comment type="caution">
    <text evidence="6">The sequence shown here is derived from an EMBL/GenBank/DDBJ whole genome shotgun (WGS) entry which is preliminary data.</text>
</comment>
<dbReference type="Pfam" id="PF07729">
    <property type="entry name" value="FCD"/>
    <property type="match status" value="1"/>
</dbReference>
<dbReference type="PATRIC" id="fig|796937.3.peg.1128"/>
<dbReference type="AlphaFoldDB" id="G9X0I1"/>
<dbReference type="Proteomes" id="UP000006437">
    <property type="component" value="Unassembled WGS sequence"/>
</dbReference>
<keyword evidence="2" id="KW-0238">DNA-binding</keyword>
<evidence type="ECO:0000313" key="7">
    <source>
        <dbReference type="Proteomes" id="UP000006437"/>
    </source>
</evidence>
<dbReference type="PANTHER" id="PTHR43537:SF5">
    <property type="entry name" value="UXU OPERON TRANSCRIPTIONAL REGULATOR"/>
    <property type="match status" value="1"/>
</dbReference>
<reference evidence="5 8" key="2">
    <citation type="submission" date="2012-05" db="EMBL/GenBank/DDBJ databases">
        <title>The Genome Sequence of Eubacteriaceae bacterium CM2.</title>
        <authorList>
            <consortium name="The Broad Institute Genome Sequencing Platform"/>
            <person name="Earl A."/>
            <person name="Ward D."/>
            <person name="Feldgarden M."/>
            <person name="Gevers D."/>
            <person name="Sizova M."/>
            <person name="Hazen A."/>
            <person name="Epstein S."/>
            <person name="Walker B."/>
            <person name="Young S.K."/>
            <person name="Zeng Q."/>
            <person name="Gargeya S."/>
            <person name="Fitzgerald M."/>
            <person name="Haas B."/>
            <person name="Abouelleil A."/>
            <person name="Alvarado L."/>
            <person name="Arachchi H.M."/>
            <person name="Berlin A."/>
            <person name="Chapman S.B."/>
            <person name="Goldberg J."/>
            <person name="Griggs A."/>
            <person name="Gujja S."/>
            <person name="Hansen M."/>
            <person name="Howarth C."/>
            <person name="Imamovic A."/>
            <person name="Larimer J."/>
            <person name="McCowen C."/>
            <person name="Montmayeur A."/>
            <person name="Murphy C."/>
            <person name="Neiman D."/>
            <person name="Pearson M."/>
            <person name="Priest M."/>
            <person name="Roberts A."/>
            <person name="Saif S."/>
            <person name="Shea T."/>
            <person name="Sisk P."/>
            <person name="Sykes S."/>
            <person name="Wortman J."/>
            <person name="Nusbaum C."/>
            <person name="Birren B."/>
        </authorList>
    </citation>
    <scope>NUCLEOTIDE SEQUENCE [LARGE SCALE GENOMIC DNA]</scope>
    <source>
        <strain evidence="5 8">CM2</strain>
    </source>
</reference>
<sequence>MSRRIISHPKNSISIDSRPQYLRVADKIKQKIFSGSIKIGDKLPTERELAQRYNVGRPSIREAIRSLENLGLVETLQGSGTYVRNNTEKIILNSFDIIYNTNDISNEEVVQFREMFEYAAVKLAATNATDAEIRKLEKILEKMKIVNTSKELERVDLLFHEQIANMTHNTLILEIFKAMRSFFDNCIKSTNDLIYSKGENNEDIISYHIPITDAIKDRDPSVALVFMERHFKKIRELMQK</sequence>
<keyword evidence="1" id="KW-0805">Transcription regulation</keyword>
<evidence type="ECO:0000313" key="8">
    <source>
        <dbReference type="Proteomes" id="UP000017818"/>
    </source>
</evidence>
<dbReference type="PROSITE" id="PS50949">
    <property type="entry name" value="HTH_GNTR"/>
    <property type="match status" value="1"/>
</dbReference>
<dbReference type="InterPro" id="IPR036388">
    <property type="entry name" value="WH-like_DNA-bd_sf"/>
</dbReference>
<dbReference type="InterPro" id="IPR036390">
    <property type="entry name" value="WH_DNA-bd_sf"/>
</dbReference>
<dbReference type="Proteomes" id="UP000017818">
    <property type="component" value="Unassembled WGS sequence"/>
</dbReference>
<dbReference type="GO" id="GO:0003677">
    <property type="term" value="F:DNA binding"/>
    <property type="evidence" value="ECO:0007669"/>
    <property type="project" value="UniProtKB-KW"/>
</dbReference>
<reference evidence="6 7" key="1">
    <citation type="submission" date="2011-08" db="EMBL/GenBank/DDBJ databases">
        <title>The Genome Sequence of Eubacteriaceae bacterium ACC19a.</title>
        <authorList>
            <consortium name="The Broad Institute Genome Sequencing Platform"/>
            <person name="Earl A."/>
            <person name="Ward D."/>
            <person name="Feldgarden M."/>
            <person name="Gevers D."/>
            <person name="Sizova M."/>
            <person name="Hazen A."/>
            <person name="Epstein S."/>
            <person name="Young S.K."/>
            <person name="Zeng Q."/>
            <person name="Gargeya S."/>
            <person name="Fitzgerald M."/>
            <person name="Haas B."/>
            <person name="Abouelleil A."/>
            <person name="Alvarado L."/>
            <person name="Arachchi H.M."/>
            <person name="Berlin A."/>
            <person name="Brown A."/>
            <person name="Chapman S.B."/>
            <person name="Chen Z."/>
            <person name="Dunbar C."/>
            <person name="Freedman E."/>
            <person name="Gearin G."/>
            <person name="Gellesch M."/>
            <person name="Goldberg J."/>
            <person name="Griggs A."/>
            <person name="Gujja S."/>
            <person name="Heiman D."/>
            <person name="Howarth C."/>
            <person name="Larson L."/>
            <person name="Lui A."/>
            <person name="MacDonald P.J.P."/>
            <person name="Montmayeur A."/>
            <person name="Murphy C."/>
            <person name="Neiman D."/>
            <person name="Pearson M."/>
            <person name="Priest M."/>
            <person name="Roberts A."/>
            <person name="Saif S."/>
            <person name="Shea T."/>
            <person name="Shenoy N."/>
            <person name="Sisk P."/>
            <person name="Stolte C."/>
            <person name="Sykes S."/>
            <person name="Wortman J."/>
            <person name="Nusbaum C."/>
            <person name="Birren B."/>
        </authorList>
    </citation>
    <scope>NUCLEOTIDE SEQUENCE [LARGE SCALE GENOMIC DNA]</scope>
    <source>
        <strain evidence="6 7">ACC19a</strain>
    </source>
</reference>
<dbReference type="SUPFAM" id="SSF48008">
    <property type="entry name" value="GntR ligand-binding domain-like"/>
    <property type="match status" value="1"/>
</dbReference>
<name>G9X0I1_9FIRM</name>
<evidence type="ECO:0000313" key="6">
    <source>
        <dbReference type="EMBL" id="EHL15422.1"/>
    </source>
</evidence>
<dbReference type="BioCyc" id="EBAC796937-HMP:GMGH-1925-MONOMER"/>
<dbReference type="SMART" id="SM00345">
    <property type="entry name" value="HTH_GNTR"/>
    <property type="match status" value="1"/>
</dbReference>
<accession>G9X0I1</accession>
<evidence type="ECO:0000256" key="2">
    <source>
        <dbReference type="ARBA" id="ARBA00023125"/>
    </source>
</evidence>
<dbReference type="HOGENOM" id="CLU_017584_9_1_9"/>
<dbReference type="RefSeq" id="WP_009526146.1">
    <property type="nucleotide sequence ID" value="NZ_JBQMYE010000028.1"/>
</dbReference>